<dbReference type="InterPro" id="IPR044925">
    <property type="entry name" value="His-Me_finger_sf"/>
</dbReference>
<dbReference type="GO" id="GO:0004519">
    <property type="term" value="F:endonuclease activity"/>
    <property type="evidence" value="ECO:0007669"/>
    <property type="project" value="UniProtKB-KW"/>
</dbReference>
<evidence type="ECO:0000313" key="6">
    <source>
        <dbReference type="Proteomes" id="UP000228621"/>
    </source>
</evidence>
<accession>A0A2A5JMZ6</accession>
<dbReference type="InterPro" id="IPR007346">
    <property type="entry name" value="Endonuclease-I"/>
</dbReference>
<name>A0A2A5JMZ6_PSEO7</name>
<reference evidence="6" key="1">
    <citation type="journal article" date="2019" name="Genome Announc.">
        <title>Draft Genome Sequence of Pseudoalteromonas piscicida Strain 36Y ROTHPW, an Hypersaline Seawater Isolate from the South Coast of Sonora, Mexico.</title>
        <authorList>
            <person name="Sanchez-Diaz R."/>
            <person name="Molina-Garza Z.J."/>
            <person name="Cruz-Suarez L.E."/>
            <person name="Selvin J."/>
            <person name="Kiran G.S."/>
            <person name="Ibarra-Gamez J.C."/>
            <person name="Gomez-Gil B."/>
            <person name="Galaviz-Silva L."/>
        </authorList>
    </citation>
    <scope>NUCLEOTIDE SEQUENCE [LARGE SCALE GENOMIC DNA]</scope>
    <source>
        <strain evidence="6">36Y_RITHPW</strain>
    </source>
</reference>
<dbReference type="AlphaFoldDB" id="A0A2A5JMZ6"/>
<dbReference type="EMBL" id="NKHF01000072">
    <property type="protein sequence ID" value="PCK30805.1"/>
    <property type="molecule type" value="Genomic_DNA"/>
</dbReference>
<evidence type="ECO:0000256" key="1">
    <source>
        <dbReference type="ARBA" id="ARBA00006429"/>
    </source>
</evidence>
<dbReference type="PANTHER" id="PTHR33607:SF2">
    <property type="entry name" value="ENDONUCLEASE-1"/>
    <property type="match status" value="1"/>
</dbReference>
<dbReference type="PANTHER" id="PTHR33607">
    <property type="entry name" value="ENDONUCLEASE-1"/>
    <property type="match status" value="1"/>
</dbReference>
<evidence type="ECO:0000256" key="4">
    <source>
        <dbReference type="SAM" id="SignalP"/>
    </source>
</evidence>
<gene>
    <name evidence="5" type="ORF">CEX98_15565</name>
</gene>
<proteinExistence type="inferred from homology"/>
<comment type="similarity">
    <text evidence="1">Belongs to the EndA/NucM nuclease family.</text>
</comment>
<feature type="signal peptide" evidence="4">
    <location>
        <begin position="1"/>
        <end position="19"/>
    </location>
</feature>
<dbReference type="SUPFAM" id="SSF54060">
    <property type="entry name" value="His-Me finger endonucleases"/>
    <property type="match status" value="1"/>
</dbReference>
<keyword evidence="2" id="KW-0540">Nuclease</keyword>
<organism evidence="5 6">
    <name type="scientific">Pseudoalteromonas piscicida</name>
    <dbReference type="NCBI Taxonomy" id="43662"/>
    <lineage>
        <taxon>Bacteria</taxon>
        <taxon>Pseudomonadati</taxon>
        <taxon>Pseudomonadota</taxon>
        <taxon>Gammaproteobacteria</taxon>
        <taxon>Alteromonadales</taxon>
        <taxon>Pseudoalteromonadaceae</taxon>
        <taxon>Pseudoalteromonas</taxon>
    </lineage>
</organism>
<evidence type="ECO:0000313" key="5">
    <source>
        <dbReference type="EMBL" id="PCK30805.1"/>
    </source>
</evidence>
<dbReference type="RefSeq" id="WP_099642967.1">
    <property type="nucleotide sequence ID" value="NZ_JAQPZX010000018.1"/>
</dbReference>
<dbReference type="GO" id="GO:0016787">
    <property type="term" value="F:hydrolase activity"/>
    <property type="evidence" value="ECO:0007669"/>
    <property type="project" value="UniProtKB-KW"/>
</dbReference>
<protein>
    <submittedName>
        <fullName evidence="5">Endonuclease I</fullName>
    </submittedName>
</protein>
<keyword evidence="5" id="KW-0255">Endonuclease</keyword>
<dbReference type="Pfam" id="PF04231">
    <property type="entry name" value="Endonuclease_1"/>
    <property type="match status" value="1"/>
</dbReference>
<feature type="chain" id="PRO_5012404783" evidence="4">
    <location>
        <begin position="20"/>
        <end position="206"/>
    </location>
</feature>
<evidence type="ECO:0000256" key="3">
    <source>
        <dbReference type="ARBA" id="ARBA00022801"/>
    </source>
</evidence>
<keyword evidence="4" id="KW-0732">Signal</keyword>
<sequence length="206" mass="24066">MSRYYCILLLSLFAFTAHAQSFTSFYQAKQYLSKQVSDETRTLYCGCNIKKQEKKLVPDTASCGYTPRLPYTRSGKVNARAHRIEWEHIVSAWEFGHQLQCWQDGGRKHCRKVSEQFRKMEADIHNLAPAIGEVNGDRSNFRFGMLPSTEAKYGACPVKIDFKLRRIEPPHYARKRIAEAYFYMEKTYGLKISAQQRKLFTAWQKQ</sequence>
<evidence type="ECO:0000256" key="2">
    <source>
        <dbReference type="ARBA" id="ARBA00022722"/>
    </source>
</evidence>
<dbReference type="OrthoDB" id="9800417at2"/>
<keyword evidence="6" id="KW-1185">Reference proteome</keyword>
<comment type="caution">
    <text evidence="5">The sequence shown here is derived from an EMBL/GenBank/DDBJ whole genome shotgun (WGS) entry which is preliminary data.</text>
</comment>
<dbReference type="Proteomes" id="UP000228621">
    <property type="component" value="Unassembled WGS sequence"/>
</dbReference>
<keyword evidence="3" id="KW-0378">Hydrolase</keyword>